<dbReference type="EMBL" id="BK032498">
    <property type="protein sequence ID" value="DAF43030.1"/>
    <property type="molecule type" value="Genomic_DNA"/>
</dbReference>
<feature type="region of interest" description="Disordered" evidence="1">
    <location>
        <begin position="102"/>
        <end position="125"/>
    </location>
</feature>
<evidence type="ECO:0000313" key="2">
    <source>
        <dbReference type="EMBL" id="DAF43030.1"/>
    </source>
</evidence>
<evidence type="ECO:0000256" key="1">
    <source>
        <dbReference type="SAM" id="MobiDB-lite"/>
    </source>
</evidence>
<accession>A0A8S5RW71</accession>
<organism evidence="2">
    <name type="scientific">Siphoviridae sp. ct0Go27</name>
    <dbReference type="NCBI Taxonomy" id="2827761"/>
    <lineage>
        <taxon>Viruses</taxon>
        <taxon>Duplodnaviria</taxon>
        <taxon>Heunggongvirae</taxon>
        <taxon>Uroviricota</taxon>
        <taxon>Caudoviricetes</taxon>
    </lineage>
</organism>
<name>A0A8S5RW71_9CAUD</name>
<protein>
    <submittedName>
        <fullName evidence="2">Terminase small subunit</fullName>
    </submittedName>
</protein>
<sequence>MENYMGQKLNLEQQAKEILRMAEESGVQSHFFFLTTFKRYQVQLSILSDLENTIKEDGSLVTKEYVKGRENVYTHPAVSEYNRTTDSANRTVQTLMKIIKDLGKEQDDEEEEDPLMKLLNGGDNE</sequence>
<reference evidence="2" key="1">
    <citation type="journal article" date="2021" name="Proc. Natl. Acad. Sci. U.S.A.">
        <title>A Catalog of Tens of Thousands of Viruses from Human Metagenomes Reveals Hidden Associations with Chronic Diseases.</title>
        <authorList>
            <person name="Tisza M.J."/>
            <person name="Buck C.B."/>
        </authorList>
    </citation>
    <scope>NUCLEOTIDE SEQUENCE</scope>
    <source>
        <strain evidence="2">Ct0Go27</strain>
    </source>
</reference>
<proteinExistence type="predicted"/>